<evidence type="ECO:0000313" key="2">
    <source>
        <dbReference type="Proteomes" id="UP000016843"/>
    </source>
</evidence>
<evidence type="ECO:0000313" key="1">
    <source>
        <dbReference type="EMBL" id="ERM84828.1"/>
    </source>
</evidence>
<accession>U5C493</accession>
<dbReference type="Proteomes" id="UP000016843">
    <property type="component" value="Unassembled WGS sequence"/>
</dbReference>
<reference evidence="1 2" key="1">
    <citation type="journal article" date="2013" name="Genome Announc.">
        <title>Draft Genome Sequence of the Psychrophilic and Alkaliphilic Rhodonellum psychrophilum Strain GCM71T.</title>
        <authorList>
            <person name="Hauptmann A.L."/>
            <person name="Glaring M.A."/>
            <person name="Hallin P.F."/>
            <person name="Prieme A."/>
            <person name="Stougaard P."/>
        </authorList>
    </citation>
    <scope>NUCLEOTIDE SEQUENCE [LARGE SCALE GENOMIC DNA]</scope>
    <source>
        <strain evidence="1 2">GCM71</strain>
    </source>
</reference>
<organism evidence="1 2">
    <name type="scientific">Rhodonellum psychrophilum GCM71 = DSM 17998</name>
    <dbReference type="NCBI Taxonomy" id="1123057"/>
    <lineage>
        <taxon>Bacteria</taxon>
        <taxon>Pseudomonadati</taxon>
        <taxon>Bacteroidota</taxon>
        <taxon>Cytophagia</taxon>
        <taxon>Cytophagales</taxon>
        <taxon>Cytophagaceae</taxon>
        <taxon>Rhodonellum</taxon>
    </lineage>
</organism>
<dbReference type="AlphaFoldDB" id="U5C493"/>
<name>U5C493_9BACT</name>
<sequence>MQRGGNGRIRLFGTRNQSILNLENKVKGLDLDSCWLILD</sequence>
<protein>
    <submittedName>
        <fullName evidence="1">Uncharacterized protein</fullName>
    </submittedName>
</protein>
<keyword evidence="2" id="KW-1185">Reference proteome</keyword>
<comment type="caution">
    <text evidence="1">The sequence shown here is derived from an EMBL/GenBank/DDBJ whole genome shotgun (WGS) entry which is preliminary data.</text>
</comment>
<gene>
    <name evidence="1" type="ORF">P872_22470</name>
</gene>
<dbReference type="EMBL" id="AWXR01000001">
    <property type="protein sequence ID" value="ERM84828.1"/>
    <property type="molecule type" value="Genomic_DNA"/>
</dbReference>
<proteinExistence type="predicted"/>